<feature type="transmembrane region" description="Helical" evidence="1">
    <location>
        <begin position="290"/>
        <end position="312"/>
    </location>
</feature>
<comment type="caution">
    <text evidence="2">The sequence shown here is derived from an EMBL/GenBank/DDBJ whole genome shotgun (WGS) entry which is preliminary data.</text>
</comment>
<dbReference type="AlphaFoldDB" id="A0A9D2D425"/>
<feature type="non-terminal residue" evidence="2">
    <location>
        <position position="454"/>
    </location>
</feature>
<dbReference type="EMBL" id="DXCH01000246">
    <property type="protein sequence ID" value="HIZ08046.1"/>
    <property type="molecule type" value="Genomic_DNA"/>
</dbReference>
<evidence type="ECO:0000313" key="3">
    <source>
        <dbReference type="Proteomes" id="UP000824024"/>
    </source>
</evidence>
<sequence length="454" mass="50914">MKKIESYRKILAGILIVFMILYPFLTYFHAVRPEGMELIYFAKKSKLIVDLFYYNKEVILFVFALLLLAAMGLVFLAYWILADKLPDRLFKGGKLWAALGLYFLLNVLSCIFSEYREYAFMGLSIDYEGLSAIFGYMVMFTGGFFLFRGKWGEKVLIWSVRILSALLTIGAGAEMIWGPAFNIEAVQKLLTPERYWHLLENIYLDYNGSVSLAFGNPGFFGGFCSLLFGILAASALTGRVMGTRVMDSILAGGLLFDIFASDSSGAFYAAAITFLAEGILLFRRKLWKNYLQVIGAGLIFVLILLAGVGSLAQGGNLLGDIKGSVVNNQYEKGREVFTVEKIQLDQGVLSVQGQEGDFQAEALRDGSDLTAEDFRFTDENGEEIPLEQGLEKTRLSGDYEKISLTVRGRILSLDFGYQDPVEFYVQEGRLYYVDFNGSLLDRIPQPIMKGWEDL</sequence>
<feature type="transmembrane region" description="Helical" evidence="1">
    <location>
        <begin position="249"/>
        <end position="270"/>
    </location>
</feature>
<feature type="transmembrane region" description="Helical" evidence="1">
    <location>
        <begin position="93"/>
        <end position="115"/>
    </location>
</feature>
<feature type="transmembrane region" description="Helical" evidence="1">
    <location>
        <begin position="58"/>
        <end position="81"/>
    </location>
</feature>
<reference evidence="2" key="1">
    <citation type="journal article" date="2021" name="PeerJ">
        <title>Extensive microbial diversity within the chicken gut microbiome revealed by metagenomics and culture.</title>
        <authorList>
            <person name="Gilroy R."/>
            <person name="Ravi A."/>
            <person name="Getino M."/>
            <person name="Pursley I."/>
            <person name="Horton D.L."/>
            <person name="Alikhan N.F."/>
            <person name="Baker D."/>
            <person name="Gharbi K."/>
            <person name="Hall N."/>
            <person name="Watson M."/>
            <person name="Adriaenssens E.M."/>
            <person name="Foster-Nyarko E."/>
            <person name="Jarju S."/>
            <person name="Secka A."/>
            <person name="Antonio M."/>
            <person name="Oren A."/>
            <person name="Chaudhuri R.R."/>
            <person name="La Ragione R."/>
            <person name="Hildebrand F."/>
            <person name="Pallen M.J."/>
        </authorList>
    </citation>
    <scope>NUCLEOTIDE SEQUENCE</scope>
    <source>
        <strain evidence="2">CHK192-9172</strain>
    </source>
</reference>
<keyword evidence="1" id="KW-0812">Transmembrane</keyword>
<feature type="transmembrane region" description="Helical" evidence="1">
    <location>
        <begin position="12"/>
        <end position="30"/>
    </location>
</feature>
<gene>
    <name evidence="2" type="ORF">IAA08_08935</name>
</gene>
<feature type="transmembrane region" description="Helical" evidence="1">
    <location>
        <begin position="127"/>
        <end position="147"/>
    </location>
</feature>
<keyword evidence="1" id="KW-0472">Membrane</keyword>
<name>A0A9D2D425_9FIRM</name>
<reference evidence="2" key="2">
    <citation type="submission" date="2021-04" db="EMBL/GenBank/DDBJ databases">
        <authorList>
            <person name="Gilroy R."/>
        </authorList>
    </citation>
    <scope>NUCLEOTIDE SEQUENCE</scope>
    <source>
        <strain evidence="2">CHK192-9172</strain>
    </source>
</reference>
<proteinExistence type="predicted"/>
<dbReference type="Proteomes" id="UP000824024">
    <property type="component" value="Unassembled WGS sequence"/>
</dbReference>
<accession>A0A9D2D425</accession>
<feature type="transmembrane region" description="Helical" evidence="1">
    <location>
        <begin position="219"/>
        <end position="237"/>
    </location>
</feature>
<keyword evidence="1" id="KW-1133">Transmembrane helix</keyword>
<protein>
    <submittedName>
        <fullName evidence="2">Uncharacterized protein</fullName>
    </submittedName>
</protein>
<evidence type="ECO:0000256" key="1">
    <source>
        <dbReference type="SAM" id="Phobius"/>
    </source>
</evidence>
<feature type="transmembrane region" description="Helical" evidence="1">
    <location>
        <begin position="159"/>
        <end position="180"/>
    </location>
</feature>
<organism evidence="2 3">
    <name type="scientific">Candidatus Eubacterium avistercoris</name>
    <dbReference type="NCBI Taxonomy" id="2838567"/>
    <lineage>
        <taxon>Bacteria</taxon>
        <taxon>Bacillati</taxon>
        <taxon>Bacillota</taxon>
        <taxon>Clostridia</taxon>
        <taxon>Eubacteriales</taxon>
        <taxon>Eubacteriaceae</taxon>
        <taxon>Eubacterium</taxon>
    </lineage>
</organism>
<evidence type="ECO:0000313" key="2">
    <source>
        <dbReference type="EMBL" id="HIZ08046.1"/>
    </source>
</evidence>